<evidence type="ECO:0000313" key="5">
    <source>
        <dbReference type="Proteomes" id="UP000265120"/>
    </source>
</evidence>
<dbReference type="InterPro" id="IPR021454">
    <property type="entry name" value="DUF3105"/>
</dbReference>
<dbReference type="GeneTree" id="ENSGT00390000008202"/>
<evidence type="ECO:0000256" key="1">
    <source>
        <dbReference type="SAM" id="MobiDB-lite"/>
    </source>
</evidence>
<organism evidence="4 5">
    <name type="scientific">Cynoglossus semilaevis</name>
    <name type="common">Tongue sole</name>
    <dbReference type="NCBI Taxonomy" id="244447"/>
    <lineage>
        <taxon>Eukaryota</taxon>
        <taxon>Metazoa</taxon>
        <taxon>Chordata</taxon>
        <taxon>Craniata</taxon>
        <taxon>Vertebrata</taxon>
        <taxon>Euteleostomi</taxon>
        <taxon>Actinopterygii</taxon>
        <taxon>Neopterygii</taxon>
        <taxon>Teleostei</taxon>
        <taxon>Neoteleostei</taxon>
        <taxon>Acanthomorphata</taxon>
        <taxon>Carangaria</taxon>
        <taxon>Pleuronectiformes</taxon>
        <taxon>Pleuronectoidei</taxon>
        <taxon>Cynoglossidae</taxon>
        <taxon>Cynoglossinae</taxon>
        <taxon>Cynoglossus</taxon>
    </lineage>
</organism>
<dbReference type="Pfam" id="PF11303">
    <property type="entry name" value="DUF3105"/>
    <property type="match status" value="1"/>
</dbReference>
<reference evidence="4 5" key="1">
    <citation type="journal article" date="2014" name="Nat. Genet.">
        <title>Whole-genome sequence of a flatfish provides insights into ZW sex chromosome evolution and adaptation to a benthic lifestyle.</title>
        <authorList>
            <person name="Chen S."/>
            <person name="Zhang G."/>
            <person name="Shao C."/>
            <person name="Huang Q."/>
            <person name="Liu G."/>
            <person name="Zhang P."/>
            <person name="Song W."/>
            <person name="An N."/>
            <person name="Chalopin D."/>
            <person name="Volff J.N."/>
            <person name="Hong Y."/>
            <person name="Li Q."/>
            <person name="Sha Z."/>
            <person name="Zhou H."/>
            <person name="Xie M."/>
            <person name="Yu Q."/>
            <person name="Liu Y."/>
            <person name="Xiang H."/>
            <person name="Wang N."/>
            <person name="Wu K."/>
            <person name="Yang C."/>
            <person name="Zhou Q."/>
            <person name="Liao X."/>
            <person name="Yang L."/>
            <person name="Hu Q."/>
            <person name="Zhang J."/>
            <person name="Meng L."/>
            <person name="Jin L."/>
            <person name="Tian Y."/>
            <person name="Lian J."/>
            <person name="Yang J."/>
            <person name="Miao G."/>
            <person name="Liu S."/>
            <person name="Liang Z."/>
            <person name="Yan F."/>
            <person name="Li Y."/>
            <person name="Sun B."/>
            <person name="Zhang H."/>
            <person name="Zhang J."/>
            <person name="Zhu Y."/>
            <person name="Du M."/>
            <person name="Zhao Y."/>
            <person name="Schartl M."/>
            <person name="Tang Q."/>
            <person name="Wang J."/>
        </authorList>
    </citation>
    <scope>NUCLEOTIDE SEQUENCE</scope>
</reference>
<keyword evidence="2" id="KW-1133">Transmembrane helix</keyword>
<feature type="region of interest" description="Disordered" evidence="1">
    <location>
        <begin position="370"/>
        <end position="489"/>
    </location>
</feature>
<dbReference type="InParanoid" id="A0A3P8UU62"/>
<feature type="signal peptide" evidence="3">
    <location>
        <begin position="1"/>
        <end position="25"/>
    </location>
</feature>
<name>A0A3P8UU62_CYNSE</name>
<protein>
    <submittedName>
        <fullName evidence="4">Tumor protein p53 inducible protein 13</fullName>
    </submittedName>
</protein>
<dbReference type="PANTHER" id="PTHR34179">
    <property type="entry name" value="TUMOR PROTEIN P53-INDUCIBLE PROTEIN 13"/>
    <property type="match status" value="1"/>
</dbReference>
<feature type="compositionally biased region" description="Basic and acidic residues" evidence="1">
    <location>
        <begin position="275"/>
        <end position="293"/>
    </location>
</feature>
<proteinExistence type="predicted"/>
<reference evidence="4" key="3">
    <citation type="submission" date="2025-09" db="UniProtKB">
        <authorList>
            <consortium name="Ensembl"/>
        </authorList>
    </citation>
    <scope>IDENTIFICATION</scope>
</reference>
<feature type="compositionally biased region" description="Polar residues" evidence="1">
    <location>
        <begin position="470"/>
        <end position="486"/>
    </location>
</feature>
<feature type="compositionally biased region" description="Basic and acidic residues" evidence="1">
    <location>
        <begin position="419"/>
        <end position="469"/>
    </location>
</feature>
<feature type="chain" id="PRO_5018218189" evidence="3">
    <location>
        <begin position="26"/>
        <end position="621"/>
    </location>
</feature>
<dbReference type="Proteomes" id="UP000265120">
    <property type="component" value="Chromosome 4"/>
</dbReference>
<evidence type="ECO:0000256" key="3">
    <source>
        <dbReference type="SAM" id="SignalP"/>
    </source>
</evidence>
<sequence length="621" mass="69327">MRGQSTSSPFTVAVVSALWISVCRCGVSEVPWPGCDSGKLFLDKDLPEDALYRDCAASTWHGESTQKQHSIDTEHKPERVEKLCMNKSISYNHTIPSSGAYRPVGAESGEYLFCPPQRWLNNLHHGATVILHHPCVTLHERHLLSALAESCLSDYIITAYPWLKPHLPIALVTWGRTLEVSAVASPDVCDWLQSTTTTRNDLSDVKHIREYNLLLTKPAKQQTPRTKVSLRQCCEQTISSLLSEAKETNLESSGKKKRLNKKEEKLRIRRMRAAARKEQMSVKDRGDEDDKKHTSAFSGNLTDGTKRGGKNKGRKNSNSLGKSEISPPENRNLTDLSHPQGGRSKSVLQSQNQSLTAQPTTYLVSNMSAVEHESNDSKQNEGQPSVKSTNSTAGVEGIPAVVKTVGNNNVKSDSVVQTSRDEGTDSKERNSNNHFTAERQEKDNEMVDVKERELEIKQTDPKGEHKSPDTESQNPRSHPGTTTYQKKSGECDNCREGEQCYCTQASGPDAAVRQGLPRTPRTDEAVWAAAALGFLLVLLALSVLHTRLYRNWRTAPSLYWHNPQQDYDSVAGKWTRNDTKLALTSSVFKMSSRQMMTQYRGQMFVFPKRKVSGVTFYSPIL</sequence>
<evidence type="ECO:0000256" key="2">
    <source>
        <dbReference type="SAM" id="Phobius"/>
    </source>
</evidence>
<keyword evidence="3" id="KW-0732">Signal</keyword>
<dbReference type="GO" id="GO:0005737">
    <property type="term" value="C:cytoplasm"/>
    <property type="evidence" value="ECO:0007669"/>
    <property type="project" value="TreeGrafter"/>
</dbReference>
<feature type="region of interest" description="Disordered" evidence="1">
    <location>
        <begin position="272"/>
        <end position="354"/>
    </location>
</feature>
<dbReference type="STRING" id="244447.ENSCSEP00000006718"/>
<dbReference type="AlphaFoldDB" id="A0A3P8UU62"/>
<feature type="region of interest" description="Disordered" evidence="1">
    <location>
        <begin position="247"/>
        <end position="266"/>
    </location>
</feature>
<feature type="transmembrane region" description="Helical" evidence="2">
    <location>
        <begin position="525"/>
        <end position="544"/>
    </location>
</feature>
<feature type="compositionally biased region" description="Polar residues" evidence="1">
    <location>
        <begin position="405"/>
        <end position="418"/>
    </location>
</feature>
<dbReference type="PANTHER" id="PTHR34179:SF1">
    <property type="entry name" value="TUMOR PROTEIN P53-INDUCIBLE PROTEIN 13"/>
    <property type="match status" value="1"/>
</dbReference>
<keyword evidence="2" id="KW-0472">Membrane</keyword>
<keyword evidence="2" id="KW-0812">Transmembrane</keyword>
<evidence type="ECO:0000313" key="4">
    <source>
        <dbReference type="Ensembl" id="ENSCSEP00000006718.1"/>
    </source>
</evidence>
<dbReference type="Ensembl" id="ENSCSET00000006792.1">
    <property type="protein sequence ID" value="ENSCSEP00000006718.1"/>
    <property type="gene ID" value="ENSCSEG00000004344.1"/>
</dbReference>
<reference evidence="4" key="2">
    <citation type="submission" date="2025-08" db="UniProtKB">
        <authorList>
            <consortium name="Ensembl"/>
        </authorList>
    </citation>
    <scope>IDENTIFICATION</scope>
</reference>
<keyword evidence="5" id="KW-1185">Reference proteome</keyword>
<feature type="compositionally biased region" description="Polar residues" evidence="1">
    <location>
        <begin position="380"/>
        <end position="393"/>
    </location>
</feature>
<dbReference type="FunCoup" id="A0A3P8UU62">
    <property type="interactions" value="486"/>
</dbReference>
<accession>A0A3P8UU62</accession>
<feature type="compositionally biased region" description="Basic and acidic residues" evidence="1">
    <location>
        <begin position="370"/>
        <end position="379"/>
    </location>
</feature>